<evidence type="ECO:0000256" key="5">
    <source>
        <dbReference type="ARBA" id="ARBA00022741"/>
    </source>
</evidence>
<reference evidence="14" key="1">
    <citation type="journal article" date="2019" name="Int. J. Syst. Evol. Microbiol.">
        <title>The Global Catalogue of Microorganisms (GCM) 10K type strain sequencing project: providing services to taxonomists for standard genome sequencing and annotation.</title>
        <authorList>
            <consortium name="The Broad Institute Genomics Platform"/>
            <consortium name="The Broad Institute Genome Sequencing Center for Infectious Disease"/>
            <person name="Wu L."/>
            <person name="Ma J."/>
        </authorList>
    </citation>
    <scope>NUCLEOTIDE SEQUENCE [LARGE SCALE GENOMIC DNA]</scope>
    <source>
        <strain evidence="14">NBRC 113072</strain>
    </source>
</reference>
<feature type="transmembrane region" description="Helical" evidence="11">
    <location>
        <begin position="93"/>
        <end position="108"/>
    </location>
</feature>
<feature type="region of interest" description="Disordered" evidence="10">
    <location>
        <begin position="387"/>
        <end position="427"/>
    </location>
</feature>
<sequence length="427" mass="44409">MTSHVRLDRTTALVVALCWATSAGLLLALPLVEPMVGAPSTPLTTTATIAYALLLTTQVAALVGARTWPTAVFVLVVALDLPGTWFARDLGSSLSTLTLVAAVYAVCVERGVRRAAPLLMAAMVVLAATRVIVGPDVATVTERVLLPIAQVVLTVALPMLAAALVTGRRDVAAARLESAHAEARRREAERDAATARERTAMARELHDVAAHHLSGMAVMTGAIERMIDTDPAAAKASLREVRTETTTLLANLRRLVGLLRQPGAEQGAGASLDGIPALVDRAEAHGLPTRLQVHEGPAGLDARSDLGPIAQMAMFRMVQESLANAAIHAPGSTCTVILDDRDPAAVVATVTNTAPGSGPLPANRSGLGLVGMRERADLTGSTLTFGPTAAGGWQVRLTSPRDRAAPGEPARGEPTGGDHRIDPEEPT</sequence>
<keyword evidence="9" id="KW-0175">Coiled coil</keyword>
<feature type="transmembrane region" description="Helical" evidence="11">
    <location>
        <begin position="43"/>
        <end position="63"/>
    </location>
</feature>
<keyword evidence="11" id="KW-0812">Transmembrane</keyword>
<evidence type="ECO:0000313" key="13">
    <source>
        <dbReference type="EMBL" id="GMA39179.1"/>
    </source>
</evidence>
<dbReference type="Pfam" id="PF07730">
    <property type="entry name" value="HisKA_3"/>
    <property type="match status" value="1"/>
</dbReference>
<comment type="catalytic activity">
    <reaction evidence="1">
        <text>ATP + protein L-histidine = ADP + protein N-phospho-L-histidine.</text>
        <dbReference type="EC" id="2.7.13.3"/>
    </reaction>
</comment>
<dbReference type="Gene3D" id="3.30.565.10">
    <property type="entry name" value="Histidine kinase-like ATPase, C-terminal domain"/>
    <property type="match status" value="1"/>
</dbReference>
<evidence type="ECO:0000256" key="4">
    <source>
        <dbReference type="ARBA" id="ARBA00022679"/>
    </source>
</evidence>
<name>A0ABQ6IR24_9MICO</name>
<evidence type="ECO:0000313" key="14">
    <source>
        <dbReference type="Proteomes" id="UP001157126"/>
    </source>
</evidence>
<evidence type="ECO:0000256" key="6">
    <source>
        <dbReference type="ARBA" id="ARBA00022777"/>
    </source>
</evidence>
<evidence type="ECO:0000256" key="10">
    <source>
        <dbReference type="SAM" id="MobiDB-lite"/>
    </source>
</evidence>
<dbReference type="PANTHER" id="PTHR24421:SF10">
    <property type="entry name" value="NITRATE_NITRITE SENSOR PROTEIN NARQ"/>
    <property type="match status" value="1"/>
</dbReference>
<feature type="transmembrane region" description="Helical" evidence="11">
    <location>
        <begin position="115"/>
        <end position="133"/>
    </location>
</feature>
<evidence type="ECO:0000256" key="11">
    <source>
        <dbReference type="SAM" id="Phobius"/>
    </source>
</evidence>
<proteinExistence type="predicted"/>
<keyword evidence="5" id="KW-0547">Nucleotide-binding</keyword>
<evidence type="ECO:0000256" key="3">
    <source>
        <dbReference type="ARBA" id="ARBA00022553"/>
    </source>
</evidence>
<evidence type="ECO:0000256" key="7">
    <source>
        <dbReference type="ARBA" id="ARBA00022840"/>
    </source>
</evidence>
<dbReference type="Proteomes" id="UP001157126">
    <property type="component" value="Unassembled WGS sequence"/>
</dbReference>
<feature type="coiled-coil region" evidence="9">
    <location>
        <begin position="171"/>
        <end position="198"/>
    </location>
</feature>
<accession>A0ABQ6IR24</accession>
<dbReference type="CDD" id="cd16917">
    <property type="entry name" value="HATPase_UhpB-NarQ-NarX-like"/>
    <property type="match status" value="1"/>
</dbReference>
<keyword evidence="4" id="KW-0808">Transferase</keyword>
<keyword evidence="11" id="KW-1133">Transmembrane helix</keyword>
<evidence type="ECO:0000256" key="9">
    <source>
        <dbReference type="SAM" id="Coils"/>
    </source>
</evidence>
<evidence type="ECO:0000256" key="1">
    <source>
        <dbReference type="ARBA" id="ARBA00000085"/>
    </source>
</evidence>
<evidence type="ECO:0000256" key="8">
    <source>
        <dbReference type="ARBA" id="ARBA00023012"/>
    </source>
</evidence>
<keyword evidence="7" id="KW-0067">ATP-binding</keyword>
<keyword evidence="11" id="KW-0472">Membrane</keyword>
<dbReference type="RefSeq" id="WP_284303147.1">
    <property type="nucleotide sequence ID" value="NZ_BSUO01000001.1"/>
</dbReference>
<evidence type="ECO:0000259" key="12">
    <source>
        <dbReference type="Pfam" id="PF07730"/>
    </source>
</evidence>
<keyword evidence="3" id="KW-0597">Phosphoprotein</keyword>
<feature type="domain" description="Signal transduction histidine kinase subgroup 3 dimerisation and phosphoacceptor" evidence="12">
    <location>
        <begin position="197"/>
        <end position="263"/>
    </location>
</feature>
<dbReference type="InterPro" id="IPR036890">
    <property type="entry name" value="HATPase_C_sf"/>
</dbReference>
<organism evidence="13 14">
    <name type="scientific">Mobilicoccus caccae</name>
    <dbReference type="NCBI Taxonomy" id="1859295"/>
    <lineage>
        <taxon>Bacteria</taxon>
        <taxon>Bacillati</taxon>
        <taxon>Actinomycetota</taxon>
        <taxon>Actinomycetes</taxon>
        <taxon>Micrococcales</taxon>
        <taxon>Dermatophilaceae</taxon>
        <taxon>Mobilicoccus</taxon>
    </lineage>
</organism>
<feature type="transmembrane region" description="Helical" evidence="11">
    <location>
        <begin position="70"/>
        <end position="87"/>
    </location>
</feature>
<dbReference type="PANTHER" id="PTHR24421">
    <property type="entry name" value="NITRATE/NITRITE SENSOR PROTEIN NARX-RELATED"/>
    <property type="match status" value="1"/>
</dbReference>
<gene>
    <name evidence="13" type="ORF">GCM10025883_12240</name>
</gene>
<keyword evidence="8" id="KW-0902">Two-component regulatory system</keyword>
<keyword evidence="14" id="KW-1185">Reference proteome</keyword>
<protein>
    <recommendedName>
        <fullName evidence="2">histidine kinase</fullName>
        <ecNumber evidence="2">2.7.13.3</ecNumber>
    </recommendedName>
</protein>
<dbReference type="Gene3D" id="1.20.5.1930">
    <property type="match status" value="1"/>
</dbReference>
<comment type="caution">
    <text evidence="13">The sequence shown here is derived from an EMBL/GenBank/DDBJ whole genome shotgun (WGS) entry which is preliminary data.</text>
</comment>
<dbReference type="EMBL" id="BSUO01000001">
    <property type="protein sequence ID" value="GMA39179.1"/>
    <property type="molecule type" value="Genomic_DNA"/>
</dbReference>
<feature type="compositionally biased region" description="Basic and acidic residues" evidence="10">
    <location>
        <begin position="416"/>
        <end position="427"/>
    </location>
</feature>
<dbReference type="EC" id="2.7.13.3" evidence="2"/>
<dbReference type="SUPFAM" id="SSF55874">
    <property type="entry name" value="ATPase domain of HSP90 chaperone/DNA topoisomerase II/histidine kinase"/>
    <property type="match status" value="1"/>
</dbReference>
<evidence type="ECO:0000256" key="2">
    <source>
        <dbReference type="ARBA" id="ARBA00012438"/>
    </source>
</evidence>
<keyword evidence="6" id="KW-0418">Kinase</keyword>
<dbReference type="InterPro" id="IPR011712">
    <property type="entry name" value="Sig_transdc_His_kin_sub3_dim/P"/>
</dbReference>
<dbReference type="InterPro" id="IPR050482">
    <property type="entry name" value="Sensor_HK_TwoCompSys"/>
</dbReference>
<feature type="transmembrane region" description="Helical" evidence="11">
    <location>
        <begin position="145"/>
        <end position="165"/>
    </location>
</feature>
<feature type="transmembrane region" description="Helical" evidence="11">
    <location>
        <begin position="12"/>
        <end position="31"/>
    </location>
</feature>